<evidence type="ECO:0000256" key="1">
    <source>
        <dbReference type="SAM" id="MobiDB-lite"/>
    </source>
</evidence>
<dbReference type="RefSeq" id="WP_208428595.1">
    <property type="nucleotide sequence ID" value="NZ_JAEPRJ010000001.1"/>
</dbReference>
<organism evidence="3 4">
    <name type="scientific">Catonella massiliensis</name>
    <dbReference type="NCBI Taxonomy" id="2799636"/>
    <lineage>
        <taxon>Bacteria</taxon>
        <taxon>Bacillati</taxon>
        <taxon>Bacillota</taxon>
        <taxon>Clostridia</taxon>
        <taxon>Lachnospirales</taxon>
        <taxon>Lachnospiraceae</taxon>
        <taxon>Catonella</taxon>
    </lineage>
</organism>
<evidence type="ECO:0000313" key="3">
    <source>
        <dbReference type="EMBL" id="MBK5897088.1"/>
    </source>
</evidence>
<comment type="caution">
    <text evidence="3">The sequence shown here is derived from an EMBL/GenBank/DDBJ whole genome shotgun (WGS) entry which is preliminary data.</text>
</comment>
<dbReference type="Pfam" id="PF04754">
    <property type="entry name" value="Transposase_31"/>
    <property type="match status" value="1"/>
</dbReference>
<name>A0ABS1IYX3_9FIRM</name>
<gene>
    <name evidence="3" type="ORF">JJN12_04715</name>
</gene>
<feature type="domain" description="Transposase (putative) YhgA-like" evidence="2">
    <location>
        <begin position="77"/>
        <end position="188"/>
    </location>
</feature>
<feature type="region of interest" description="Disordered" evidence="1">
    <location>
        <begin position="249"/>
        <end position="272"/>
    </location>
</feature>
<protein>
    <submittedName>
        <fullName evidence="3">Rpn family recombination-promoting nuclease/putative transposase</fullName>
    </submittedName>
</protein>
<evidence type="ECO:0000313" key="4">
    <source>
        <dbReference type="Proteomes" id="UP000604730"/>
    </source>
</evidence>
<keyword evidence="4" id="KW-1185">Reference proteome</keyword>
<sequence length="314" mass="36289">MGEKDILEKKLLMFNDVFADFVNGIMFDGKDVVKEDELVDLSGWSHYKGDDSKHRFQDRDVVKLWKKENVVISLIGIENQDIPDKNMVFRVLSYDGASYRTQLVEEESRKRKKNVGIDGELQDIFPVITFVIYYGEEEWRHETTLHKRLNLASELKHYVSDYSINLIDLKKLSEDDINKFKKDFKLIADYMVKGSKHKADRIDLNHPEEVSELIQRLTGEELPIPIESEEGGKNMEKFFEPMFERAEARGRAEGRAEGEARGRAEGRAEGKTEGESCLAKLISLLMSEGKNDKIKDVVENEEIRHGMYKEYGIS</sequence>
<evidence type="ECO:0000259" key="2">
    <source>
        <dbReference type="Pfam" id="PF04754"/>
    </source>
</evidence>
<dbReference type="InterPro" id="IPR006842">
    <property type="entry name" value="Transposase_31"/>
</dbReference>
<proteinExistence type="predicted"/>
<dbReference type="Proteomes" id="UP000604730">
    <property type="component" value="Unassembled WGS sequence"/>
</dbReference>
<reference evidence="3 4" key="1">
    <citation type="submission" date="2021-01" db="EMBL/GenBank/DDBJ databases">
        <title>Isolation and description of Catonella massiliensis sp. nov., a novel Catonella species, isolated from a stable periodontitis subject.</title>
        <authorList>
            <person name="Antezack A."/>
            <person name="Boxberger M."/>
            <person name="La Scola B."/>
            <person name="Monnet-Corti V."/>
        </authorList>
    </citation>
    <scope>NUCLEOTIDE SEQUENCE [LARGE SCALE GENOMIC DNA]</scope>
    <source>
        <strain evidence="3 4">Marseille-Q4567</strain>
    </source>
</reference>
<dbReference type="EMBL" id="JAEPRJ010000001">
    <property type="protein sequence ID" value="MBK5897088.1"/>
    <property type="molecule type" value="Genomic_DNA"/>
</dbReference>
<accession>A0ABS1IYX3</accession>